<dbReference type="InterPro" id="IPR000944">
    <property type="entry name" value="Tscrpt_reg_Rrf2"/>
</dbReference>
<dbReference type="GO" id="GO:0003700">
    <property type="term" value="F:DNA-binding transcription factor activity"/>
    <property type="evidence" value="ECO:0007669"/>
    <property type="project" value="TreeGrafter"/>
</dbReference>
<dbReference type="GO" id="GO:0005829">
    <property type="term" value="C:cytosol"/>
    <property type="evidence" value="ECO:0007669"/>
    <property type="project" value="TreeGrafter"/>
</dbReference>
<gene>
    <name evidence="1" type="ORF">SAMN05444008_103301</name>
</gene>
<dbReference type="RefSeq" id="WP_073040906.1">
    <property type="nucleotide sequence ID" value="NZ_FQUO01000003.1"/>
</dbReference>
<dbReference type="SUPFAM" id="SSF46785">
    <property type="entry name" value="Winged helix' DNA-binding domain"/>
    <property type="match status" value="1"/>
</dbReference>
<dbReference type="PROSITE" id="PS51197">
    <property type="entry name" value="HTH_RRF2_2"/>
    <property type="match status" value="1"/>
</dbReference>
<sequence>MLSLSAQYALRAMVLLMNAAPEARRMGIREIAHAVDANEHTTGKILQQLVKAGLILSVKGPNGGFYIPADAAPITLIAVVAVFDGTGFFFKCGLGLKECSEAKPCPIHFTYKAAREALYQQFSNLTIQALARDLSLGKAFLKR</sequence>
<dbReference type="NCBIfam" id="TIGR00738">
    <property type="entry name" value="rrf2_super"/>
    <property type="match status" value="1"/>
</dbReference>
<evidence type="ECO:0000313" key="1">
    <source>
        <dbReference type="EMBL" id="SHE90397.1"/>
    </source>
</evidence>
<reference evidence="1 2" key="1">
    <citation type="submission" date="2016-11" db="EMBL/GenBank/DDBJ databases">
        <authorList>
            <person name="Jaros S."/>
            <person name="Januszkiewicz K."/>
            <person name="Wedrychowicz H."/>
        </authorList>
    </citation>
    <scope>NUCLEOTIDE SEQUENCE [LARGE SCALE GENOMIC DNA]</scope>
    <source>
        <strain evidence="1 2">DSM 26897</strain>
    </source>
</reference>
<dbReference type="InterPro" id="IPR030489">
    <property type="entry name" value="TR_Rrf2-type_CS"/>
</dbReference>
<keyword evidence="2" id="KW-1185">Reference proteome</keyword>
<dbReference type="Pfam" id="PF02082">
    <property type="entry name" value="Rrf2"/>
    <property type="match status" value="1"/>
</dbReference>
<accession>A0A1M4XA43</accession>
<dbReference type="EMBL" id="FQUO01000003">
    <property type="protein sequence ID" value="SHE90397.1"/>
    <property type="molecule type" value="Genomic_DNA"/>
</dbReference>
<dbReference type="InterPro" id="IPR036390">
    <property type="entry name" value="WH_DNA-bd_sf"/>
</dbReference>
<dbReference type="Gene3D" id="1.10.10.10">
    <property type="entry name" value="Winged helix-like DNA-binding domain superfamily/Winged helix DNA-binding domain"/>
    <property type="match status" value="1"/>
</dbReference>
<name>A0A1M4XA43_9BACT</name>
<dbReference type="PANTHER" id="PTHR33221">
    <property type="entry name" value="WINGED HELIX-TURN-HELIX TRANSCRIPTIONAL REGULATOR, RRF2 FAMILY"/>
    <property type="match status" value="1"/>
</dbReference>
<organism evidence="1 2">
    <name type="scientific">Cnuella takakiae</name>
    <dbReference type="NCBI Taxonomy" id="1302690"/>
    <lineage>
        <taxon>Bacteria</taxon>
        <taxon>Pseudomonadati</taxon>
        <taxon>Bacteroidota</taxon>
        <taxon>Chitinophagia</taxon>
        <taxon>Chitinophagales</taxon>
        <taxon>Chitinophagaceae</taxon>
        <taxon>Cnuella</taxon>
    </lineage>
</organism>
<protein>
    <submittedName>
        <fullName evidence="1">Transcriptional regulator, BadM/Rrf2 family</fullName>
    </submittedName>
</protein>
<proteinExistence type="predicted"/>
<dbReference type="InterPro" id="IPR036388">
    <property type="entry name" value="WH-like_DNA-bd_sf"/>
</dbReference>
<dbReference type="STRING" id="1302690.BUE76_05900"/>
<dbReference type="PROSITE" id="PS01332">
    <property type="entry name" value="HTH_RRF2_1"/>
    <property type="match status" value="1"/>
</dbReference>
<dbReference type="OrthoDB" id="9808360at2"/>
<dbReference type="PANTHER" id="PTHR33221:SF15">
    <property type="entry name" value="HTH-TYPE TRANSCRIPTIONAL REGULATOR YWGB-RELATED"/>
    <property type="match status" value="1"/>
</dbReference>
<evidence type="ECO:0000313" key="2">
    <source>
        <dbReference type="Proteomes" id="UP000184368"/>
    </source>
</evidence>
<dbReference type="Proteomes" id="UP000184368">
    <property type="component" value="Unassembled WGS sequence"/>
</dbReference>
<dbReference type="AlphaFoldDB" id="A0A1M4XA43"/>